<accession>A0ABT9AA95</accession>
<dbReference type="Proteomes" id="UP001167796">
    <property type="component" value="Unassembled WGS sequence"/>
</dbReference>
<keyword evidence="2" id="KW-1185">Reference proteome</keyword>
<proteinExistence type="predicted"/>
<name>A0ABT9AA95_9BACT</name>
<protein>
    <submittedName>
        <fullName evidence="1">Uncharacterized protein</fullName>
    </submittedName>
</protein>
<organism evidence="1 2">
    <name type="scientific">Hymenobacter mellowenesis</name>
    <dbReference type="NCBI Taxonomy" id="3063995"/>
    <lineage>
        <taxon>Bacteria</taxon>
        <taxon>Pseudomonadati</taxon>
        <taxon>Bacteroidota</taxon>
        <taxon>Cytophagia</taxon>
        <taxon>Cytophagales</taxon>
        <taxon>Hymenobacteraceae</taxon>
        <taxon>Hymenobacter</taxon>
    </lineage>
</organism>
<dbReference type="EMBL" id="JAUQSX010000004">
    <property type="protein sequence ID" value="MDO7846483.1"/>
    <property type="molecule type" value="Genomic_DNA"/>
</dbReference>
<evidence type="ECO:0000313" key="2">
    <source>
        <dbReference type="Proteomes" id="UP001167796"/>
    </source>
</evidence>
<sequence length="329" mass="35635">MFTYSPKQWLGKHAAAIISLLIAANRTSKKNLVRILDNVKNEMYITTISGDVPWRPYQEEISEANLATFAQDSTLKFSDATVRPVKIMAMDKFLMDQLRNTRFAADIKQGAANIDSNEFRQAVLAYLIPILGKSFERLFYNSVTATTKAAIAASSATAAQKAWAAAQPDGLVDGILANMIANGNVIAVAGTSVTATNIVAEYEKIYAALPGVVAGNPDTRMFVPESDFSLVLQANRNQQYRDIFTVQGNGLENATVTFSGLELEFVPQPGRFAGRAGSSGDFVLATDKAGDENEFTIDKVNNLGDAMFGKAVATLDAEVLLPQQKVLYL</sequence>
<comment type="caution">
    <text evidence="1">The sequence shown here is derived from an EMBL/GenBank/DDBJ whole genome shotgun (WGS) entry which is preliminary data.</text>
</comment>
<dbReference type="RefSeq" id="WP_305011171.1">
    <property type="nucleotide sequence ID" value="NZ_JAUQSX010000004.1"/>
</dbReference>
<evidence type="ECO:0000313" key="1">
    <source>
        <dbReference type="EMBL" id="MDO7846483.1"/>
    </source>
</evidence>
<reference evidence="1" key="1">
    <citation type="submission" date="2023-07" db="EMBL/GenBank/DDBJ databases">
        <authorList>
            <person name="Kim M.K."/>
        </authorList>
    </citation>
    <scope>NUCLEOTIDE SEQUENCE</scope>
    <source>
        <strain evidence="1">M29</strain>
    </source>
</reference>
<gene>
    <name evidence="1" type="ORF">Q5H92_08950</name>
</gene>